<dbReference type="InterPro" id="IPR042208">
    <property type="entry name" value="D-ser_dehydrat-like_sf"/>
</dbReference>
<evidence type="ECO:0000256" key="8">
    <source>
        <dbReference type="ARBA" id="ARBA00052618"/>
    </source>
</evidence>
<dbReference type="SUPFAM" id="SSF51419">
    <property type="entry name" value="PLP-binding barrel"/>
    <property type="match status" value="1"/>
</dbReference>
<keyword evidence="5" id="KW-0663">Pyridoxal phosphate</keyword>
<dbReference type="SMART" id="SM01119">
    <property type="entry name" value="D-ser_dehydrat"/>
    <property type="match status" value="1"/>
</dbReference>
<dbReference type="FunFam" id="3.20.20.10:FF:000026">
    <property type="entry name" value="D-threonine aldolase"/>
    <property type="match status" value="1"/>
</dbReference>
<comment type="subunit">
    <text evidence="4">Homodimer.</text>
</comment>
<dbReference type="FunFam" id="2.40.37.20:FF:000001">
    <property type="entry name" value="D-3-hydroxyaspartate aldolase"/>
    <property type="match status" value="1"/>
</dbReference>
<dbReference type="Gene3D" id="3.20.20.10">
    <property type="entry name" value="Alanine racemase"/>
    <property type="match status" value="1"/>
</dbReference>
<evidence type="ECO:0000256" key="6">
    <source>
        <dbReference type="ARBA" id="ARBA00023239"/>
    </source>
</evidence>
<comment type="similarity">
    <text evidence="3">Belongs to the DSD1 family.</text>
</comment>
<dbReference type="EC" id="4.1.3.41" evidence="9"/>
<reference evidence="12 13" key="1">
    <citation type="submission" date="2017-03" db="EMBL/GenBank/DDBJ databases">
        <authorList>
            <person name="Afonso C.L."/>
            <person name="Miller P.J."/>
            <person name="Scott M.A."/>
            <person name="Spackman E."/>
            <person name="Goraichik I."/>
            <person name="Dimitrov K.M."/>
            <person name="Suarez D.L."/>
            <person name="Swayne D.E."/>
        </authorList>
    </citation>
    <scope>NUCLEOTIDE SEQUENCE [LARGE SCALE GENOMIC DNA]</scope>
    <source>
        <strain evidence="12 13">CECT 8110</strain>
    </source>
</reference>
<dbReference type="Pfam" id="PF01168">
    <property type="entry name" value="Ala_racemase_N"/>
    <property type="match status" value="1"/>
</dbReference>
<feature type="domain" description="D-serine dehydratase-like" evidence="11">
    <location>
        <begin position="282"/>
        <end position="370"/>
    </location>
</feature>
<dbReference type="InterPro" id="IPR051466">
    <property type="entry name" value="D-amino_acid_metab_enzyme"/>
</dbReference>
<dbReference type="InterPro" id="IPR029066">
    <property type="entry name" value="PLP-binding_barrel"/>
</dbReference>
<gene>
    <name evidence="12" type="primary">dhaa</name>
    <name evidence="12" type="ORF">ROH8110_02839</name>
</gene>
<dbReference type="AlphaFoldDB" id="A0A1X6ZHW5"/>
<sequence>MSKFDGYEPGFDIPALPGMDEAEIATPCLVLDMDALERNLRKMGAYAKAQGMRLRVHGKMHKSVDLAKLQIAIGGACGVCCQKVSEAEVFVRGGIGDVLLTNELRDPRQIDRLARLAGMGARLGCCIDDIDNVAELSAAVARHGTTLDCLVEIDCGAGRCGVTDSAAALEIARAIAAAPGLRFAGLQAYQGAAQHLRSFDERKARIGTAIAITREVVAVLEEAGLPCEVVSGAGTGSFQFEAESGVYTELQCGSYAFMDADYGRVQDAEGGRLDGPGGWENALFLMTSVMSHVRADRAVVDAGLKAQSVDSGLPVVFGRAGDDLEYITCSDEHGVIADPRGVLRVNDRLKLVPGHCDPTCNIHDWYVGLRGGKVECVWPVSARGRFY</sequence>
<evidence type="ECO:0000256" key="1">
    <source>
        <dbReference type="ARBA" id="ARBA00001933"/>
    </source>
</evidence>
<dbReference type="CDD" id="cd06819">
    <property type="entry name" value="PLPDE_III_LS_D-TA"/>
    <property type="match status" value="1"/>
</dbReference>
<evidence type="ECO:0000256" key="3">
    <source>
        <dbReference type="ARBA" id="ARBA00005323"/>
    </source>
</evidence>
<dbReference type="PANTHER" id="PTHR28004:SF2">
    <property type="entry name" value="D-SERINE DEHYDRATASE"/>
    <property type="match status" value="1"/>
</dbReference>
<evidence type="ECO:0000256" key="4">
    <source>
        <dbReference type="ARBA" id="ARBA00011738"/>
    </source>
</evidence>
<evidence type="ECO:0000256" key="9">
    <source>
        <dbReference type="ARBA" id="ARBA00066951"/>
    </source>
</evidence>
<comment type="catalytic activity">
    <reaction evidence="8">
        <text>(3R)-3-hydroxy-D-aspartate = glyoxylate + glycine</text>
        <dbReference type="Rhea" id="RHEA:27938"/>
        <dbReference type="ChEBI" id="CHEBI:36655"/>
        <dbReference type="ChEBI" id="CHEBI:57305"/>
        <dbReference type="ChEBI" id="CHEBI:60898"/>
        <dbReference type="EC" id="4.1.3.41"/>
    </reaction>
</comment>
<dbReference type="InterPro" id="IPR001608">
    <property type="entry name" value="Ala_racemase_N"/>
</dbReference>
<evidence type="ECO:0000256" key="5">
    <source>
        <dbReference type="ARBA" id="ARBA00022898"/>
    </source>
</evidence>
<evidence type="ECO:0000259" key="11">
    <source>
        <dbReference type="SMART" id="SM01119"/>
    </source>
</evidence>
<dbReference type="GO" id="GO:0030170">
    <property type="term" value="F:pyridoxal phosphate binding"/>
    <property type="evidence" value="ECO:0007669"/>
    <property type="project" value="UniProtKB-ARBA"/>
</dbReference>
<evidence type="ECO:0000313" key="12">
    <source>
        <dbReference type="EMBL" id="SLN51636.1"/>
    </source>
</evidence>
<evidence type="ECO:0000313" key="13">
    <source>
        <dbReference type="Proteomes" id="UP000193207"/>
    </source>
</evidence>
<evidence type="ECO:0000256" key="7">
    <source>
        <dbReference type="ARBA" id="ARBA00051696"/>
    </source>
</evidence>
<comment type="cofactor">
    <cofactor evidence="1">
        <name>pyridoxal 5'-phosphate</name>
        <dbReference type="ChEBI" id="CHEBI:597326"/>
    </cofactor>
</comment>
<comment type="cofactor">
    <cofactor evidence="2">
        <name>Mg(2+)</name>
        <dbReference type="ChEBI" id="CHEBI:18420"/>
    </cofactor>
</comment>
<comment type="catalytic activity">
    <reaction evidence="7">
        <text>(3S)-3-hydroxy-D-aspartate = glyoxylate + glycine</text>
        <dbReference type="Rhea" id="RHEA:27934"/>
        <dbReference type="ChEBI" id="CHEBI:36655"/>
        <dbReference type="ChEBI" id="CHEBI:57305"/>
        <dbReference type="ChEBI" id="CHEBI:60894"/>
        <dbReference type="EC" id="4.1.3.41"/>
    </reaction>
    <physiologicalReaction direction="right-to-left" evidence="7">
        <dbReference type="Rhea" id="RHEA:27936"/>
    </physiologicalReaction>
</comment>
<keyword evidence="13" id="KW-1185">Reference proteome</keyword>
<evidence type="ECO:0000256" key="2">
    <source>
        <dbReference type="ARBA" id="ARBA00001946"/>
    </source>
</evidence>
<evidence type="ECO:0000256" key="10">
    <source>
        <dbReference type="ARBA" id="ARBA00073782"/>
    </source>
</evidence>
<keyword evidence="6 12" id="KW-0456">Lyase</keyword>
<accession>A0A1X6ZHW5</accession>
<dbReference type="GO" id="GO:0036088">
    <property type="term" value="P:D-serine catabolic process"/>
    <property type="evidence" value="ECO:0007669"/>
    <property type="project" value="TreeGrafter"/>
</dbReference>
<dbReference type="Proteomes" id="UP000193207">
    <property type="component" value="Unassembled WGS sequence"/>
</dbReference>
<organism evidence="12 13">
    <name type="scientific">Roseovarius halotolerans</name>
    <dbReference type="NCBI Taxonomy" id="505353"/>
    <lineage>
        <taxon>Bacteria</taxon>
        <taxon>Pseudomonadati</taxon>
        <taxon>Pseudomonadota</taxon>
        <taxon>Alphaproteobacteria</taxon>
        <taxon>Rhodobacterales</taxon>
        <taxon>Roseobacteraceae</taxon>
        <taxon>Roseovarius</taxon>
    </lineage>
</organism>
<protein>
    <recommendedName>
        <fullName evidence="10">3-hydroxy-D-aspartate aldolase</fullName>
        <ecNumber evidence="9">4.1.3.41</ecNumber>
    </recommendedName>
</protein>
<dbReference type="EMBL" id="FWFU01000003">
    <property type="protein sequence ID" value="SLN51636.1"/>
    <property type="molecule type" value="Genomic_DNA"/>
</dbReference>
<proteinExistence type="inferred from homology"/>
<dbReference type="GO" id="GO:0008721">
    <property type="term" value="F:D-serine ammonia-lyase activity"/>
    <property type="evidence" value="ECO:0007669"/>
    <property type="project" value="TreeGrafter"/>
</dbReference>
<dbReference type="PANTHER" id="PTHR28004">
    <property type="entry name" value="ZGC:162816-RELATED"/>
    <property type="match status" value="1"/>
</dbReference>
<dbReference type="Gene3D" id="2.40.37.20">
    <property type="entry name" value="D-serine dehydratase-like domain"/>
    <property type="match status" value="1"/>
</dbReference>
<dbReference type="InterPro" id="IPR026956">
    <property type="entry name" value="D-ser_dehydrat-like_dom"/>
</dbReference>
<name>A0A1X6ZHW5_9RHOB</name>
<dbReference type="GO" id="GO:0016833">
    <property type="term" value="F:oxo-acid-lyase activity"/>
    <property type="evidence" value="ECO:0007669"/>
    <property type="project" value="UniProtKB-ARBA"/>
</dbReference>
<dbReference type="Pfam" id="PF14031">
    <property type="entry name" value="D-ser_dehydrat"/>
    <property type="match status" value="1"/>
</dbReference>